<evidence type="ECO:0000313" key="19">
    <source>
        <dbReference type="Proteomes" id="UP000059847"/>
    </source>
</evidence>
<organism evidence="18 19">
    <name type="scientific">Psychrobacter urativorans</name>
    <dbReference type="NCBI Taxonomy" id="45610"/>
    <lineage>
        <taxon>Bacteria</taxon>
        <taxon>Pseudomonadati</taxon>
        <taxon>Pseudomonadota</taxon>
        <taxon>Gammaproteobacteria</taxon>
        <taxon>Moraxellales</taxon>
        <taxon>Moraxellaceae</taxon>
        <taxon>Psychrobacter</taxon>
    </lineage>
</organism>
<evidence type="ECO:0000256" key="12">
    <source>
        <dbReference type="ARBA" id="ARBA00023316"/>
    </source>
</evidence>
<reference evidence="18 19" key="1">
    <citation type="submission" date="2015-09" db="EMBL/GenBank/DDBJ databases">
        <title>Complete genome of Psychrobacter urativorans R10.10B.</title>
        <authorList>
            <person name="See-Too W.S."/>
            <person name="Chan K.G."/>
        </authorList>
    </citation>
    <scope>NUCLEOTIDE SEQUENCE [LARGE SCALE GENOMIC DNA]</scope>
    <source>
        <strain evidence="18 19">R10.10B</strain>
    </source>
</reference>
<dbReference type="InterPro" id="IPR004101">
    <property type="entry name" value="Mur_ligase_C"/>
</dbReference>
<dbReference type="GO" id="GO:0051301">
    <property type="term" value="P:cell division"/>
    <property type="evidence" value="ECO:0007669"/>
    <property type="project" value="UniProtKB-KW"/>
</dbReference>
<dbReference type="AlphaFoldDB" id="A0A0M4T713"/>
<keyword evidence="5 14" id="KW-0436">Ligase</keyword>
<dbReference type="STRING" id="45610.AOC03_04240"/>
<dbReference type="Gene3D" id="3.90.190.20">
    <property type="entry name" value="Mur ligase, C-terminal domain"/>
    <property type="match status" value="1"/>
</dbReference>
<gene>
    <name evidence="14 18" type="primary">murC</name>
    <name evidence="18" type="ORF">AOC03_04240</name>
</gene>
<sequence>MSTTAPANDTAATLSDKASPTRLIEIPEMRRIQHLHFVGIGGSGMCGIAEVMSNQGYKVSGSDIAESPVTKRLQDIGIEIFIGHDSKNIAQTDVLVVSSAIDRSNPEITAALKARLPVVRRADMLGELMRYRHGIAVAGAHGKTTTTSLLTTMLAEGDLDPTYVIGGKLNASGKNAALGSSRFLVAEADESDASFLTLHPMAAIVTNIDQDHMETYDNSFDKLKAAYIQFLQNMPFYGLAVVCGDDAELYAMIDDIGRPVLTFGLEPFNDVQAIDVVVEGTKTHFTVLRRDREPLPLTLNIPGIHNVYNALAAITMATDEGVDDEAIKRALHKFAGVGRRFEQHKPVAVDGGDILLIDDYGHHPKEVDATIKAARQSFPERRLVMLFQPHRYSRTRDCFDDFVEVLSTVDELLLLDVYSAGESPIAGADTKTLARSIRLRGMVEPTIIDKNNIAPVMQRLLKANDMLLTQGAGNIGQIAIDLAANNLYLK</sequence>
<evidence type="ECO:0000256" key="1">
    <source>
        <dbReference type="ARBA" id="ARBA00004496"/>
    </source>
</evidence>
<dbReference type="GO" id="GO:0008763">
    <property type="term" value="F:UDP-N-acetylmuramate-L-alanine ligase activity"/>
    <property type="evidence" value="ECO:0007669"/>
    <property type="project" value="UniProtKB-UniRule"/>
</dbReference>
<keyword evidence="19" id="KW-1185">Reference proteome</keyword>
<dbReference type="InterPro" id="IPR036565">
    <property type="entry name" value="Mur-like_cat_sf"/>
</dbReference>
<comment type="catalytic activity">
    <reaction evidence="13 14">
        <text>UDP-N-acetyl-alpha-D-muramate + L-alanine + ATP = UDP-N-acetyl-alpha-D-muramoyl-L-alanine + ADP + phosphate + H(+)</text>
        <dbReference type="Rhea" id="RHEA:23372"/>
        <dbReference type="ChEBI" id="CHEBI:15378"/>
        <dbReference type="ChEBI" id="CHEBI:30616"/>
        <dbReference type="ChEBI" id="CHEBI:43474"/>
        <dbReference type="ChEBI" id="CHEBI:57972"/>
        <dbReference type="ChEBI" id="CHEBI:70757"/>
        <dbReference type="ChEBI" id="CHEBI:83898"/>
        <dbReference type="ChEBI" id="CHEBI:456216"/>
        <dbReference type="EC" id="6.3.2.8"/>
    </reaction>
</comment>
<accession>A0A0M4T713</accession>
<dbReference type="HAMAP" id="MF_00046">
    <property type="entry name" value="MurC"/>
    <property type="match status" value="1"/>
</dbReference>
<dbReference type="Gene3D" id="3.40.50.720">
    <property type="entry name" value="NAD(P)-binding Rossmann-like Domain"/>
    <property type="match status" value="1"/>
</dbReference>
<evidence type="ECO:0000256" key="2">
    <source>
        <dbReference type="ARBA" id="ARBA00004752"/>
    </source>
</evidence>
<evidence type="ECO:0000259" key="17">
    <source>
        <dbReference type="Pfam" id="PF08245"/>
    </source>
</evidence>
<dbReference type="InterPro" id="IPR013221">
    <property type="entry name" value="Mur_ligase_cen"/>
</dbReference>
<proteinExistence type="inferred from homology"/>
<feature type="domain" description="Mur ligase central" evidence="17">
    <location>
        <begin position="137"/>
        <end position="317"/>
    </location>
</feature>
<dbReference type="Pfam" id="PF01225">
    <property type="entry name" value="Mur_ligase"/>
    <property type="match status" value="1"/>
</dbReference>
<comment type="pathway">
    <text evidence="2 14">Cell wall biogenesis; peptidoglycan biosynthesis.</text>
</comment>
<comment type="similarity">
    <text evidence="14">Belongs to the MurCDEF family.</text>
</comment>
<keyword evidence="11 14" id="KW-0131">Cell cycle</keyword>
<evidence type="ECO:0000256" key="3">
    <source>
        <dbReference type="ARBA" id="ARBA00012211"/>
    </source>
</evidence>
<dbReference type="Proteomes" id="UP000059847">
    <property type="component" value="Chromosome"/>
</dbReference>
<dbReference type="UniPathway" id="UPA00219"/>
<protein>
    <recommendedName>
        <fullName evidence="3 14">UDP-N-acetylmuramate--L-alanine ligase</fullName>
        <ecNumber evidence="3 14">6.3.2.8</ecNumber>
    </recommendedName>
    <alternativeName>
        <fullName evidence="14">UDP-N-acetylmuramoyl-L-alanine synthetase</fullName>
    </alternativeName>
</protein>
<dbReference type="FunFam" id="3.40.1190.10:FF:000001">
    <property type="entry name" value="UDP-N-acetylmuramate--L-alanine ligase"/>
    <property type="match status" value="1"/>
</dbReference>
<feature type="domain" description="Mur ligase N-terminal catalytic" evidence="15">
    <location>
        <begin position="34"/>
        <end position="132"/>
    </location>
</feature>
<dbReference type="InterPro" id="IPR050061">
    <property type="entry name" value="MurCDEF_pg_biosynth"/>
</dbReference>
<dbReference type="InterPro" id="IPR000713">
    <property type="entry name" value="Mur_ligase_N"/>
</dbReference>
<keyword evidence="9 14" id="KW-0133">Cell shape</keyword>
<evidence type="ECO:0000256" key="14">
    <source>
        <dbReference type="HAMAP-Rule" id="MF_00046"/>
    </source>
</evidence>
<dbReference type="GO" id="GO:0071555">
    <property type="term" value="P:cell wall organization"/>
    <property type="evidence" value="ECO:0007669"/>
    <property type="project" value="UniProtKB-KW"/>
</dbReference>
<evidence type="ECO:0000259" key="15">
    <source>
        <dbReference type="Pfam" id="PF01225"/>
    </source>
</evidence>
<dbReference type="SUPFAM" id="SSF53244">
    <property type="entry name" value="MurD-like peptide ligases, peptide-binding domain"/>
    <property type="match status" value="1"/>
</dbReference>
<keyword evidence="7 14" id="KW-0547">Nucleotide-binding</keyword>
<evidence type="ECO:0000313" key="18">
    <source>
        <dbReference type="EMBL" id="ALF59359.1"/>
    </source>
</evidence>
<evidence type="ECO:0000259" key="16">
    <source>
        <dbReference type="Pfam" id="PF02875"/>
    </source>
</evidence>
<evidence type="ECO:0000256" key="13">
    <source>
        <dbReference type="ARBA" id="ARBA00047833"/>
    </source>
</evidence>
<evidence type="ECO:0000256" key="4">
    <source>
        <dbReference type="ARBA" id="ARBA00022490"/>
    </source>
</evidence>
<dbReference type="GO" id="GO:0008360">
    <property type="term" value="P:regulation of cell shape"/>
    <property type="evidence" value="ECO:0007669"/>
    <property type="project" value="UniProtKB-KW"/>
</dbReference>
<keyword evidence="8 14" id="KW-0067">ATP-binding</keyword>
<dbReference type="InterPro" id="IPR005758">
    <property type="entry name" value="UDP-N-AcMur_Ala_ligase_MurC"/>
</dbReference>
<evidence type="ECO:0000256" key="8">
    <source>
        <dbReference type="ARBA" id="ARBA00022840"/>
    </source>
</evidence>
<evidence type="ECO:0000256" key="10">
    <source>
        <dbReference type="ARBA" id="ARBA00022984"/>
    </source>
</evidence>
<evidence type="ECO:0000256" key="11">
    <source>
        <dbReference type="ARBA" id="ARBA00023306"/>
    </source>
</evidence>
<dbReference type="PANTHER" id="PTHR43445">
    <property type="entry name" value="UDP-N-ACETYLMURAMATE--L-ALANINE LIGASE-RELATED"/>
    <property type="match status" value="1"/>
</dbReference>
<evidence type="ECO:0000256" key="9">
    <source>
        <dbReference type="ARBA" id="ARBA00022960"/>
    </source>
</evidence>
<dbReference type="SUPFAM" id="SSF53623">
    <property type="entry name" value="MurD-like peptide ligases, catalytic domain"/>
    <property type="match status" value="1"/>
</dbReference>
<dbReference type="OrthoDB" id="9804126at2"/>
<dbReference type="SUPFAM" id="SSF51984">
    <property type="entry name" value="MurCD N-terminal domain"/>
    <property type="match status" value="1"/>
</dbReference>
<keyword evidence="10 14" id="KW-0573">Peptidoglycan synthesis</keyword>
<evidence type="ECO:0000256" key="5">
    <source>
        <dbReference type="ARBA" id="ARBA00022598"/>
    </source>
</evidence>
<dbReference type="Pfam" id="PF02875">
    <property type="entry name" value="Mur_ligase_C"/>
    <property type="match status" value="1"/>
</dbReference>
<keyword evidence="6 14" id="KW-0132">Cell division</keyword>
<dbReference type="EMBL" id="CP012678">
    <property type="protein sequence ID" value="ALF59359.1"/>
    <property type="molecule type" value="Genomic_DNA"/>
</dbReference>
<dbReference type="GO" id="GO:0009252">
    <property type="term" value="P:peptidoglycan biosynthetic process"/>
    <property type="evidence" value="ECO:0007669"/>
    <property type="project" value="UniProtKB-UniRule"/>
</dbReference>
<evidence type="ECO:0000256" key="7">
    <source>
        <dbReference type="ARBA" id="ARBA00022741"/>
    </source>
</evidence>
<dbReference type="EC" id="6.3.2.8" evidence="3 14"/>
<comment type="subcellular location">
    <subcellularLocation>
        <location evidence="1 14">Cytoplasm</location>
    </subcellularLocation>
</comment>
<comment type="function">
    <text evidence="14">Cell wall formation.</text>
</comment>
<dbReference type="RefSeq" id="WP_062533745.1">
    <property type="nucleotide sequence ID" value="NZ_CP012678.1"/>
</dbReference>
<dbReference type="GO" id="GO:0005737">
    <property type="term" value="C:cytoplasm"/>
    <property type="evidence" value="ECO:0007669"/>
    <property type="project" value="UniProtKB-SubCell"/>
</dbReference>
<feature type="binding site" evidence="14">
    <location>
        <begin position="139"/>
        <end position="145"/>
    </location>
    <ligand>
        <name>ATP</name>
        <dbReference type="ChEBI" id="CHEBI:30616"/>
    </ligand>
</feature>
<dbReference type="PANTHER" id="PTHR43445:SF3">
    <property type="entry name" value="UDP-N-ACETYLMURAMATE--L-ALANINE LIGASE"/>
    <property type="match status" value="1"/>
</dbReference>
<feature type="domain" description="Mur ligase C-terminal" evidence="16">
    <location>
        <begin position="340"/>
        <end position="473"/>
    </location>
</feature>
<dbReference type="Pfam" id="PF08245">
    <property type="entry name" value="Mur_ligase_M"/>
    <property type="match status" value="1"/>
</dbReference>
<keyword evidence="12 14" id="KW-0961">Cell wall biogenesis/degradation</keyword>
<dbReference type="InterPro" id="IPR036615">
    <property type="entry name" value="Mur_ligase_C_dom_sf"/>
</dbReference>
<dbReference type="KEGG" id="pur:AOC03_04240"/>
<dbReference type="Gene3D" id="3.40.1190.10">
    <property type="entry name" value="Mur-like, catalytic domain"/>
    <property type="match status" value="1"/>
</dbReference>
<name>A0A0M4T713_9GAMM</name>
<dbReference type="GO" id="GO:0005524">
    <property type="term" value="F:ATP binding"/>
    <property type="evidence" value="ECO:0007669"/>
    <property type="project" value="UniProtKB-UniRule"/>
</dbReference>
<dbReference type="NCBIfam" id="TIGR01082">
    <property type="entry name" value="murC"/>
    <property type="match status" value="1"/>
</dbReference>
<keyword evidence="4 14" id="KW-0963">Cytoplasm</keyword>
<evidence type="ECO:0000256" key="6">
    <source>
        <dbReference type="ARBA" id="ARBA00022618"/>
    </source>
</evidence>